<organism evidence="2 3">
    <name type="scientific">Pocillopora meandrina</name>
    <dbReference type="NCBI Taxonomy" id="46732"/>
    <lineage>
        <taxon>Eukaryota</taxon>
        <taxon>Metazoa</taxon>
        <taxon>Cnidaria</taxon>
        <taxon>Anthozoa</taxon>
        <taxon>Hexacorallia</taxon>
        <taxon>Scleractinia</taxon>
        <taxon>Astrocoeniina</taxon>
        <taxon>Pocilloporidae</taxon>
        <taxon>Pocillopora</taxon>
    </lineage>
</organism>
<gene>
    <name evidence="2" type="ORF">PMEA_00010026</name>
</gene>
<evidence type="ECO:0000259" key="1">
    <source>
        <dbReference type="Pfam" id="PF12770"/>
    </source>
</evidence>
<keyword evidence="3" id="KW-1185">Reference proteome</keyword>
<dbReference type="PANTHER" id="PTHR10098:SF108">
    <property type="entry name" value="TETRATRICOPEPTIDE REPEAT PROTEIN 28"/>
    <property type="match status" value="1"/>
</dbReference>
<comment type="caution">
    <text evidence="2">The sequence shown here is derived from an EMBL/GenBank/DDBJ whole genome shotgun (WGS) entry which is preliminary data.</text>
</comment>
<reference evidence="2 3" key="1">
    <citation type="submission" date="2022-05" db="EMBL/GenBank/DDBJ databases">
        <authorList>
            <consortium name="Genoscope - CEA"/>
            <person name="William W."/>
        </authorList>
    </citation>
    <scope>NUCLEOTIDE SEQUENCE [LARGE SCALE GENOMIC DNA]</scope>
</reference>
<name>A0AAU9VPR6_9CNID</name>
<feature type="domain" description="CHAT" evidence="1">
    <location>
        <begin position="197"/>
        <end position="396"/>
    </location>
</feature>
<evidence type="ECO:0000313" key="3">
    <source>
        <dbReference type="Proteomes" id="UP001159428"/>
    </source>
</evidence>
<protein>
    <recommendedName>
        <fullName evidence="1">CHAT domain-containing protein</fullName>
    </recommendedName>
</protein>
<dbReference type="Pfam" id="PF12770">
    <property type="entry name" value="CHAT"/>
    <property type="match status" value="1"/>
</dbReference>
<dbReference type="EMBL" id="CALNXJ010000002">
    <property type="protein sequence ID" value="CAH3032908.1"/>
    <property type="molecule type" value="Genomic_DNA"/>
</dbReference>
<accession>A0AAU9VPR6</accession>
<dbReference type="Proteomes" id="UP001159428">
    <property type="component" value="Unassembled WGS sequence"/>
</dbReference>
<evidence type="ECO:0000313" key="2">
    <source>
        <dbReference type="EMBL" id="CAH3032908.1"/>
    </source>
</evidence>
<proteinExistence type="predicted"/>
<dbReference type="PANTHER" id="PTHR10098">
    <property type="entry name" value="RAPSYN-RELATED"/>
    <property type="match status" value="1"/>
</dbReference>
<sequence length="407" mass="44356">MRAHLADEHKLLLDDQNVSSYKSLCFLQIKLGKQHDALCIAEQGRARGLVDLLSAKYGTENASGSRALNLNAIKELVTEHQADMLYLATQLGPISIWFLKKDGRISFYESAWTDSPGDNLENILEELTKTILHSFDNVDCEDRSLAECYGGEFPSAARHSEVSGSANKTGEREHGNLESMLKLIFKLTISTFADVIEGPEIVIVPEGLWFLIPFSALLDSSGNFFSQAYRVRLVPSLTTLKLILDTPKNFHSQAGALIVGDPKVGCINIDGNVVELPPLPKAREEAEMISEMLQKPCLVGEEATKDEVLRRIQDVSLVHIAAHGNADRGEIALAPNKSLRGVPKKEGCIITTREVAGVRIKAKLVVLSCCHSARGKILAAEGVVGIARAFLVSGCPFSSNVIVGCRR</sequence>
<dbReference type="AlphaFoldDB" id="A0AAU9VPR6"/>
<dbReference type="InterPro" id="IPR024983">
    <property type="entry name" value="CHAT_dom"/>
</dbReference>